<keyword evidence="9" id="KW-0511">Multifunctional enzyme</keyword>
<dbReference type="PRINTS" id="PR00864">
    <property type="entry name" value="PREPILNPTASE"/>
</dbReference>
<dbReference type="GO" id="GO:0008168">
    <property type="term" value="F:methyltransferase activity"/>
    <property type="evidence" value="ECO:0007669"/>
    <property type="project" value="UniProtKB-KW"/>
</dbReference>
<dbReference type="Proteomes" id="UP000239197">
    <property type="component" value="Chromosome"/>
</dbReference>
<evidence type="ECO:0000256" key="8">
    <source>
        <dbReference type="RuleBase" id="RU003793"/>
    </source>
</evidence>
<evidence type="ECO:0000256" key="3">
    <source>
        <dbReference type="ARBA" id="ARBA00022475"/>
    </source>
</evidence>
<dbReference type="EC" id="2.1.1.-" evidence="9"/>
<evidence type="ECO:0000256" key="5">
    <source>
        <dbReference type="ARBA" id="ARBA00022692"/>
    </source>
</evidence>
<dbReference type="GO" id="GO:0032259">
    <property type="term" value="P:methylation"/>
    <property type="evidence" value="ECO:0007669"/>
    <property type="project" value="UniProtKB-KW"/>
</dbReference>
<evidence type="ECO:0000256" key="1">
    <source>
        <dbReference type="ARBA" id="ARBA00004429"/>
    </source>
</evidence>
<evidence type="ECO:0000256" key="6">
    <source>
        <dbReference type="ARBA" id="ARBA00022989"/>
    </source>
</evidence>
<reference evidence="14" key="1">
    <citation type="submission" date="2017-01" db="EMBL/GenBank/DDBJ databases">
        <title>Genome sequence of Rouxiella sp. ERMR1:05.</title>
        <authorList>
            <person name="Kumar R."/>
            <person name="Singh D."/>
            <person name="Kumar S."/>
        </authorList>
    </citation>
    <scope>NUCLEOTIDE SEQUENCE [LARGE SCALE GENOMIC DNA]</scope>
    <source>
        <strain evidence="14">ERMR1:05</strain>
    </source>
</reference>
<evidence type="ECO:0000256" key="4">
    <source>
        <dbReference type="ARBA" id="ARBA00022519"/>
    </source>
</evidence>
<dbReference type="GO" id="GO:0006465">
    <property type="term" value="P:signal peptide processing"/>
    <property type="evidence" value="ECO:0007669"/>
    <property type="project" value="TreeGrafter"/>
</dbReference>
<evidence type="ECO:0000313" key="13">
    <source>
        <dbReference type="EMBL" id="AVF37462.1"/>
    </source>
</evidence>
<dbReference type="EMBL" id="CP019062">
    <property type="protein sequence ID" value="AVF37462.1"/>
    <property type="molecule type" value="Genomic_DNA"/>
</dbReference>
<accession>A0A2L1UWX5</accession>
<dbReference type="GO" id="GO:0004190">
    <property type="term" value="F:aspartic-type endopeptidase activity"/>
    <property type="evidence" value="ECO:0007669"/>
    <property type="project" value="UniProtKB-EC"/>
</dbReference>
<organism evidence="13 14">
    <name type="scientific">Rahnella sikkimica</name>
    <dbReference type="NCBI Taxonomy" id="1805933"/>
    <lineage>
        <taxon>Bacteria</taxon>
        <taxon>Pseudomonadati</taxon>
        <taxon>Pseudomonadota</taxon>
        <taxon>Gammaproteobacteria</taxon>
        <taxon>Enterobacterales</taxon>
        <taxon>Yersiniaceae</taxon>
        <taxon>Rahnella</taxon>
    </lineage>
</organism>
<feature type="transmembrane region" description="Helical" evidence="10">
    <location>
        <begin position="117"/>
        <end position="136"/>
    </location>
</feature>
<comment type="function">
    <text evidence="9">Plays an essential role in type IV pili and type II pseudopili formation by proteolytically removing the leader sequence from substrate proteins and subsequently monomethylating the alpha-amino group of the newly exposed N-terminal phenylalanine.</text>
</comment>
<feature type="domain" description="Prepilin type IV endopeptidase peptidase" evidence="11">
    <location>
        <begin position="121"/>
        <end position="230"/>
    </location>
</feature>
<dbReference type="Gene3D" id="1.20.120.1220">
    <property type="match status" value="1"/>
</dbReference>
<evidence type="ECO:0000256" key="7">
    <source>
        <dbReference type="ARBA" id="ARBA00023136"/>
    </source>
</evidence>
<keyword evidence="9" id="KW-0808">Transferase</keyword>
<sequence>MLGGHGIISYSFQVGSLVTGLIFGRFLHAVVWYYCPKVSSKTDSYLIAQISTSACSYPNCKHVLCTWPSIRFFNGVLLKRRCDCCYERISLHYPLTEATCGLLFLSISLVAPSLVDFIQICVFAWFLLALSMIDYFTLLLPDALTQPLMWSGLLISVSGFGIPLEFAVLGSIFGYLSLWVLYWVFRIFTGQEGIGFGDLKLLAAIGAWVGLEMLPLVCTLAAFSGIVFWLSWKVAGRSGQLIPFGPGLSSAGLFIYISQKSHMLWLM</sequence>
<dbReference type="InterPro" id="IPR010627">
    <property type="entry name" value="Prepilin_pept_A24_N"/>
</dbReference>
<evidence type="ECO:0000256" key="9">
    <source>
        <dbReference type="RuleBase" id="RU003794"/>
    </source>
</evidence>
<evidence type="ECO:0000313" key="14">
    <source>
        <dbReference type="Proteomes" id="UP000239197"/>
    </source>
</evidence>
<dbReference type="InterPro" id="IPR050882">
    <property type="entry name" value="Prepilin_peptidase/N-MTase"/>
</dbReference>
<evidence type="ECO:0000259" key="11">
    <source>
        <dbReference type="Pfam" id="PF01478"/>
    </source>
</evidence>
<keyword evidence="3" id="KW-1003">Cell membrane</keyword>
<feature type="transmembrane region" description="Helical" evidence="10">
    <location>
        <begin position="241"/>
        <end position="258"/>
    </location>
</feature>
<feature type="transmembrane region" description="Helical" evidence="10">
    <location>
        <begin position="89"/>
        <end position="111"/>
    </location>
</feature>
<comment type="similarity">
    <text evidence="2 8">Belongs to the peptidase A24 family.</text>
</comment>
<protein>
    <recommendedName>
        <fullName evidence="9">Prepilin leader peptidase/N-methyltransferase</fullName>
        <ecNumber evidence="9">2.1.1.-</ecNumber>
        <ecNumber evidence="9">3.4.23.43</ecNumber>
    </recommendedName>
</protein>
<proteinExistence type="inferred from homology"/>
<dbReference type="KEGG" id="rox:BV494_15070"/>
<dbReference type="PANTHER" id="PTHR30487:SF0">
    <property type="entry name" value="PREPILIN LEADER PEPTIDASE_N-METHYLTRANSFERASE-RELATED"/>
    <property type="match status" value="1"/>
</dbReference>
<keyword evidence="14" id="KW-1185">Reference proteome</keyword>
<evidence type="ECO:0000256" key="2">
    <source>
        <dbReference type="ARBA" id="ARBA00005801"/>
    </source>
</evidence>
<feature type="transmembrane region" description="Helical" evidence="10">
    <location>
        <begin position="12"/>
        <end position="35"/>
    </location>
</feature>
<dbReference type="InterPro" id="IPR014032">
    <property type="entry name" value="Peptidase_A24A_bac"/>
</dbReference>
<keyword evidence="6 10" id="KW-1133">Transmembrane helix</keyword>
<keyword evidence="9" id="KW-0645">Protease</keyword>
<evidence type="ECO:0000256" key="10">
    <source>
        <dbReference type="SAM" id="Phobius"/>
    </source>
</evidence>
<dbReference type="PANTHER" id="PTHR30487">
    <property type="entry name" value="TYPE 4 PREPILIN-LIKE PROTEINS LEADER PEPTIDE-PROCESSING ENZYME"/>
    <property type="match status" value="1"/>
</dbReference>
<dbReference type="EC" id="3.4.23.43" evidence="9"/>
<dbReference type="GO" id="GO:0005886">
    <property type="term" value="C:plasma membrane"/>
    <property type="evidence" value="ECO:0007669"/>
    <property type="project" value="UniProtKB-SubCell"/>
</dbReference>
<dbReference type="InterPro" id="IPR000045">
    <property type="entry name" value="Prepilin_IV_endopep_pep"/>
</dbReference>
<keyword evidence="9" id="KW-0378">Hydrolase</keyword>
<name>A0A2L1UWX5_9GAMM</name>
<dbReference type="AlphaFoldDB" id="A0A2L1UWX5"/>
<keyword evidence="4" id="KW-0997">Cell inner membrane</keyword>
<evidence type="ECO:0000259" key="12">
    <source>
        <dbReference type="Pfam" id="PF06750"/>
    </source>
</evidence>
<comment type="catalytic activity">
    <reaction evidence="9">
        <text>Typically cleaves a -Gly-|-Phe- bond to release an N-terminal, basic peptide of 5-8 residues from type IV prepilin, and then N-methylates the new N-terminal amino group, the methyl donor being S-adenosyl-L-methionine.</text>
        <dbReference type="EC" id="3.4.23.43"/>
    </reaction>
</comment>
<keyword evidence="9" id="KW-0489">Methyltransferase</keyword>
<keyword evidence="5 9" id="KW-0812">Transmembrane</keyword>
<comment type="subcellular location">
    <subcellularLocation>
        <location evidence="1">Cell inner membrane</location>
        <topology evidence="1">Multi-pass membrane protein</topology>
    </subcellularLocation>
    <subcellularLocation>
        <location evidence="9">Cell membrane</location>
        <topology evidence="9">Multi-pass membrane protein</topology>
    </subcellularLocation>
</comment>
<gene>
    <name evidence="13" type="ORF">BV494_15070</name>
</gene>
<feature type="domain" description="Prepilin peptidase A24 N-terminal" evidence="12">
    <location>
        <begin position="18"/>
        <end position="108"/>
    </location>
</feature>
<keyword evidence="7 10" id="KW-0472">Membrane</keyword>
<dbReference type="Pfam" id="PF01478">
    <property type="entry name" value="Peptidase_A24"/>
    <property type="match status" value="1"/>
</dbReference>
<feature type="transmembrane region" description="Helical" evidence="10">
    <location>
        <begin position="201"/>
        <end position="229"/>
    </location>
</feature>
<feature type="transmembrane region" description="Helical" evidence="10">
    <location>
        <begin position="172"/>
        <end position="189"/>
    </location>
</feature>
<dbReference type="Pfam" id="PF06750">
    <property type="entry name" value="A24_N_bact"/>
    <property type="match status" value="1"/>
</dbReference>